<dbReference type="HAMAP" id="MF_00365">
    <property type="entry name" value="RecF"/>
    <property type="match status" value="1"/>
</dbReference>
<dbReference type="PANTHER" id="PTHR32182">
    <property type="entry name" value="DNA REPLICATION AND REPAIR PROTEIN RECF"/>
    <property type="match status" value="1"/>
</dbReference>
<dbReference type="PROSITE" id="PS00617">
    <property type="entry name" value="RECF_1"/>
    <property type="match status" value="1"/>
</dbReference>
<feature type="binding site" evidence="6">
    <location>
        <begin position="30"/>
        <end position="37"/>
    </location>
    <ligand>
        <name>ATP</name>
        <dbReference type="ChEBI" id="CHEBI:30616"/>
    </ligand>
</feature>
<evidence type="ECO:0000256" key="4">
    <source>
        <dbReference type="ARBA" id="ARBA00022840"/>
    </source>
</evidence>
<protein>
    <recommendedName>
        <fullName evidence="6">DNA replication and repair protein RecF</fullName>
    </recommendedName>
</protein>
<dbReference type="InterPro" id="IPR042174">
    <property type="entry name" value="RecF_2"/>
</dbReference>
<dbReference type="InterPro" id="IPR018078">
    <property type="entry name" value="DNA-binding_RecF_CS"/>
</dbReference>
<keyword evidence="3 6" id="KW-0547">Nucleotide-binding</keyword>
<dbReference type="NCBIfam" id="TIGR00611">
    <property type="entry name" value="recf"/>
    <property type="match status" value="1"/>
</dbReference>
<feature type="domain" description="Endonuclease GajA/Old nuclease/RecF-like AAA" evidence="7">
    <location>
        <begin position="1"/>
        <end position="314"/>
    </location>
</feature>
<dbReference type="GO" id="GO:0003697">
    <property type="term" value="F:single-stranded DNA binding"/>
    <property type="evidence" value="ECO:0007669"/>
    <property type="project" value="UniProtKB-UniRule"/>
</dbReference>
<evidence type="ECO:0000256" key="2">
    <source>
        <dbReference type="ARBA" id="ARBA00022705"/>
    </source>
</evidence>
<reference evidence="8 9" key="1">
    <citation type="journal article" date="2015" name="Nature">
        <title>rRNA introns, odd ribosomes, and small enigmatic genomes across a large radiation of phyla.</title>
        <authorList>
            <person name="Brown C.T."/>
            <person name="Hug L.A."/>
            <person name="Thomas B.C."/>
            <person name="Sharon I."/>
            <person name="Castelle C.J."/>
            <person name="Singh A."/>
            <person name="Wilkins M.J."/>
            <person name="Williams K.H."/>
            <person name="Banfield J.F."/>
        </authorList>
    </citation>
    <scope>NUCLEOTIDE SEQUENCE [LARGE SCALE GENOMIC DNA]</scope>
</reference>
<dbReference type="Gene3D" id="1.20.1050.90">
    <property type="entry name" value="RecF/RecN/SMC, N-terminal domain"/>
    <property type="match status" value="1"/>
</dbReference>
<accession>A0A0G0G347</accession>
<keyword evidence="6" id="KW-0227">DNA damage</keyword>
<keyword evidence="5 6" id="KW-0238">DNA-binding</keyword>
<keyword evidence="1 6" id="KW-0963">Cytoplasm</keyword>
<comment type="subcellular location">
    <subcellularLocation>
        <location evidence="6">Cytoplasm</location>
    </subcellularLocation>
</comment>
<sequence>MLLKKIILHNFRNFTGNTFTFNPRLTFIFGKNARGKTNLLEAINFLLKGAGFRDTKEEELIKLGELESTVEGELIGDNDSVSVRIDFAKKKLDLVKNFYLGKTRKIRNFYLKEVIPVVLFSPEQIEIIIGPPSLRRDYFDHLLSITDPVYKSRLNNYHQALRKRNKILETIYDEAELREQLLFWNKYLIENGQYITKKRDEYAQFLNSHKRIDSKIFSIKYQKNEINLERIEEYFSEEKRLRRTIVGPQKDDFQIYLGEMNVNLYGARSEERLAIFWLKLNELNFYEKIYGKKPILLLDDIFSELDKDNQRLILLIIKDYQTVTTSTNRSLLDLIDFSDDGSYHTIDL</sequence>
<evidence type="ECO:0000259" key="7">
    <source>
        <dbReference type="Pfam" id="PF13175"/>
    </source>
</evidence>
<dbReference type="GO" id="GO:0009432">
    <property type="term" value="P:SOS response"/>
    <property type="evidence" value="ECO:0007669"/>
    <property type="project" value="UniProtKB-UniRule"/>
</dbReference>
<evidence type="ECO:0000256" key="3">
    <source>
        <dbReference type="ARBA" id="ARBA00022741"/>
    </source>
</evidence>
<comment type="caution">
    <text evidence="8">The sequence shown here is derived from an EMBL/GenBank/DDBJ whole genome shotgun (WGS) entry which is preliminary data.</text>
</comment>
<gene>
    <name evidence="6" type="primary">recF</name>
    <name evidence="8" type="ORF">US40_C0016G0019</name>
</gene>
<dbReference type="PATRIC" id="fig|1618486.3.peg.978"/>
<dbReference type="GO" id="GO:0006302">
    <property type="term" value="P:double-strand break repair"/>
    <property type="evidence" value="ECO:0007669"/>
    <property type="project" value="TreeGrafter"/>
</dbReference>
<dbReference type="GO" id="GO:0006260">
    <property type="term" value="P:DNA replication"/>
    <property type="evidence" value="ECO:0007669"/>
    <property type="project" value="UniProtKB-UniRule"/>
</dbReference>
<evidence type="ECO:0000313" key="9">
    <source>
        <dbReference type="Proteomes" id="UP000034917"/>
    </source>
</evidence>
<dbReference type="PANTHER" id="PTHR32182:SF0">
    <property type="entry name" value="DNA REPLICATION AND REPAIR PROTEIN RECF"/>
    <property type="match status" value="1"/>
</dbReference>
<keyword evidence="6" id="KW-0234">DNA repair</keyword>
<dbReference type="SUPFAM" id="SSF52540">
    <property type="entry name" value="P-loop containing nucleoside triphosphate hydrolases"/>
    <property type="match status" value="1"/>
</dbReference>
<dbReference type="Proteomes" id="UP000034917">
    <property type="component" value="Unassembled WGS sequence"/>
</dbReference>
<keyword evidence="2 6" id="KW-0235">DNA replication</keyword>
<comment type="similarity">
    <text evidence="6">Belongs to the RecF family.</text>
</comment>
<evidence type="ECO:0000256" key="6">
    <source>
        <dbReference type="HAMAP-Rule" id="MF_00365"/>
    </source>
</evidence>
<proteinExistence type="inferred from homology"/>
<dbReference type="EMBL" id="LBSV01000016">
    <property type="protein sequence ID" value="KKQ24457.1"/>
    <property type="molecule type" value="Genomic_DNA"/>
</dbReference>
<evidence type="ECO:0000256" key="5">
    <source>
        <dbReference type="ARBA" id="ARBA00023125"/>
    </source>
</evidence>
<comment type="function">
    <text evidence="6">The RecF protein is involved in DNA metabolism; it is required for DNA replication and normal SOS inducibility. RecF binds preferentially to single-stranded, linear DNA. It also seems to bind ATP.</text>
</comment>
<dbReference type="Pfam" id="PF13175">
    <property type="entry name" value="AAA_15"/>
    <property type="match status" value="1"/>
</dbReference>
<keyword evidence="4 6" id="KW-0067">ATP-binding</keyword>
<dbReference type="GO" id="GO:0005524">
    <property type="term" value="F:ATP binding"/>
    <property type="evidence" value="ECO:0007669"/>
    <property type="project" value="UniProtKB-UniRule"/>
</dbReference>
<evidence type="ECO:0000256" key="1">
    <source>
        <dbReference type="ARBA" id="ARBA00022490"/>
    </source>
</evidence>
<dbReference type="GO" id="GO:0005737">
    <property type="term" value="C:cytoplasm"/>
    <property type="evidence" value="ECO:0007669"/>
    <property type="project" value="UniProtKB-SubCell"/>
</dbReference>
<dbReference type="AlphaFoldDB" id="A0A0G0G347"/>
<dbReference type="InterPro" id="IPR027417">
    <property type="entry name" value="P-loop_NTPase"/>
</dbReference>
<dbReference type="Gene3D" id="3.40.50.300">
    <property type="entry name" value="P-loop containing nucleotide triphosphate hydrolases"/>
    <property type="match status" value="1"/>
</dbReference>
<dbReference type="InterPro" id="IPR001238">
    <property type="entry name" value="DNA-binding_RecF"/>
</dbReference>
<evidence type="ECO:0000313" key="8">
    <source>
        <dbReference type="EMBL" id="KKQ24457.1"/>
    </source>
</evidence>
<keyword evidence="6" id="KW-0742">SOS response</keyword>
<organism evidence="8 9">
    <name type="scientific">Candidatus Roizmanbacteria bacterium GW2011_GWC2_37_13</name>
    <dbReference type="NCBI Taxonomy" id="1618486"/>
    <lineage>
        <taxon>Bacteria</taxon>
        <taxon>Candidatus Roizmaniibacteriota</taxon>
    </lineage>
</organism>
<dbReference type="InterPro" id="IPR041685">
    <property type="entry name" value="AAA_GajA/Old/RecF-like"/>
</dbReference>
<dbReference type="GO" id="GO:0000731">
    <property type="term" value="P:DNA synthesis involved in DNA repair"/>
    <property type="evidence" value="ECO:0007669"/>
    <property type="project" value="TreeGrafter"/>
</dbReference>
<name>A0A0G0G347_9BACT</name>